<evidence type="ECO:0000256" key="2">
    <source>
        <dbReference type="ARBA" id="ARBA00023002"/>
    </source>
</evidence>
<keyword evidence="2" id="KW-0560">Oxidoreductase</keyword>
<dbReference type="PANTHER" id="PTHR11709:SF394">
    <property type="entry name" value="FI03373P-RELATED"/>
    <property type="match status" value="1"/>
</dbReference>
<dbReference type="EMBL" id="JAFITR010000150">
    <property type="protein sequence ID" value="MBN4067455.1"/>
    <property type="molecule type" value="Genomic_DNA"/>
</dbReference>
<dbReference type="Gene3D" id="2.60.40.420">
    <property type="entry name" value="Cupredoxins - blue copper proteins"/>
    <property type="match status" value="3"/>
</dbReference>
<dbReference type="InterPro" id="IPR011706">
    <property type="entry name" value="Cu-oxidase_C"/>
</dbReference>
<dbReference type="Proteomes" id="UP000722121">
    <property type="component" value="Unassembled WGS sequence"/>
</dbReference>
<dbReference type="PROSITE" id="PS00080">
    <property type="entry name" value="MULTICOPPER_OXIDASE2"/>
    <property type="match status" value="1"/>
</dbReference>
<comment type="caution">
    <text evidence="8">The sequence shown here is derived from an EMBL/GenBank/DDBJ whole genome shotgun (WGS) entry which is preliminary data.</text>
</comment>
<keyword evidence="4" id="KW-1133">Transmembrane helix</keyword>
<protein>
    <submittedName>
        <fullName evidence="8">Multicopper oxidase domain-containing protein</fullName>
    </submittedName>
</protein>
<dbReference type="Pfam" id="PF07732">
    <property type="entry name" value="Cu-oxidase_3"/>
    <property type="match status" value="1"/>
</dbReference>
<reference evidence="8 9" key="1">
    <citation type="submission" date="2021-02" db="EMBL/GenBank/DDBJ databases">
        <title>Activity-based single-cell genomes from oceanic crustal fluid captures similar information to metagenomic and metatranscriptomic surveys with orders of magnitude less sampling.</title>
        <authorList>
            <person name="D'Angelo T.S."/>
            <person name="Orcutt B.N."/>
        </authorList>
    </citation>
    <scope>NUCLEOTIDE SEQUENCE [LARGE SCALE GENOMIC DNA]</scope>
    <source>
        <strain evidence="8">AH-315-G07</strain>
    </source>
</reference>
<feature type="domain" description="Plastocyanin-like" evidence="6">
    <location>
        <begin position="400"/>
        <end position="507"/>
    </location>
</feature>
<gene>
    <name evidence="8" type="ORF">JYU14_05165</name>
</gene>
<evidence type="ECO:0000313" key="9">
    <source>
        <dbReference type="Proteomes" id="UP000722121"/>
    </source>
</evidence>
<dbReference type="SUPFAM" id="SSF49503">
    <property type="entry name" value="Cupredoxins"/>
    <property type="match status" value="3"/>
</dbReference>
<keyword evidence="3" id="KW-0186">Copper</keyword>
<evidence type="ECO:0000259" key="7">
    <source>
        <dbReference type="Pfam" id="PF07732"/>
    </source>
</evidence>
<evidence type="ECO:0000256" key="3">
    <source>
        <dbReference type="ARBA" id="ARBA00023008"/>
    </source>
</evidence>
<evidence type="ECO:0000259" key="5">
    <source>
        <dbReference type="Pfam" id="PF00394"/>
    </source>
</evidence>
<evidence type="ECO:0000256" key="1">
    <source>
        <dbReference type="ARBA" id="ARBA00022723"/>
    </source>
</evidence>
<dbReference type="InterPro" id="IPR011707">
    <property type="entry name" value="Cu-oxidase-like_N"/>
</dbReference>
<evidence type="ECO:0000259" key="6">
    <source>
        <dbReference type="Pfam" id="PF07731"/>
    </source>
</evidence>
<keyword evidence="9" id="KW-1185">Reference proteome</keyword>
<dbReference type="PANTHER" id="PTHR11709">
    <property type="entry name" value="MULTI-COPPER OXIDASE"/>
    <property type="match status" value="1"/>
</dbReference>
<dbReference type="Pfam" id="PF07731">
    <property type="entry name" value="Cu-oxidase_2"/>
    <property type="match status" value="1"/>
</dbReference>
<name>A0ABS3ASU3_9BACT</name>
<proteinExistence type="predicted"/>
<feature type="domain" description="Plastocyanin-like" evidence="7">
    <location>
        <begin position="34"/>
        <end position="146"/>
    </location>
</feature>
<keyword evidence="1" id="KW-0479">Metal-binding</keyword>
<feature type="transmembrane region" description="Helical" evidence="4">
    <location>
        <begin position="7"/>
        <end position="25"/>
    </location>
</feature>
<dbReference type="CDD" id="cd13896">
    <property type="entry name" value="CuRO_3_CopA"/>
    <property type="match status" value="1"/>
</dbReference>
<dbReference type="InterPro" id="IPR002355">
    <property type="entry name" value="Cu_oxidase_Cu_BS"/>
</dbReference>
<sequence>MVKSIRYFLIFDLFLVMNFSGFLFAKEVTYDIDIDYKTVNYTGKDVQALSIGGGIPGPTIEATLGDTLRVTFNNKMDEETSIHWHGVLLPNDQDGVPHLTTKPIPPHSSFTYEYPIIHSGTYWYHSHTGLQEQKGMYGSLVFHPKEEIKEYDHEFVLVFSDWTDENPHRVLSNLKRDGDYYALKKDAVQSWWRVLSKGSQGIKNRLRGSWTRMGPMDLSDVGYDLFLVNGQKKIDFSQVKKGQKVKLRMINAAASSYFFVQFSGSPITVIAADGVDVAPIQVPKLRMAIAETYDVIISLPNEKSYELRASSEDGTGFSSAFFGKGEAVHAPMLMKPDLILMNHENHGSGHEMAMQGMDMSGHEHHHGEMMQNREMMEYDRLRSLTPTTLPENRPWREIPLRATGFMERFAWSFDGKPLSEADKILIRKGENVRFILKNETMMHHPIHLHGHFFRVLNGRGEYAPLKHTVNLPPMDSLTIEFQADEEKDWFFHCHNLYHMAAGMARVVGYDRTSQFNKNLLSKIEHDTIWYHLADVGFQSNMVNGRVQTSNTRNTFELEFDHNYDDQYEVEALYERRLTRFLGIYGGGKFEKEKENENSGIFGIHYMLPMLIEADLRVNTDGNLRFGLGSSLQLTSRLNLGWSWNTNDEYRFTLAYEVTKQLVLIANYDSNYQGGAGIEMRF</sequence>
<dbReference type="InterPro" id="IPR045087">
    <property type="entry name" value="Cu-oxidase_fam"/>
</dbReference>
<dbReference type="InterPro" id="IPR034279">
    <property type="entry name" value="CuRO_3_CopA"/>
</dbReference>
<dbReference type="InterPro" id="IPR008972">
    <property type="entry name" value="Cupredoxin"/>
</dbReference>
<keyword evidence="4" id="KW-0472">Membrane</keyword>
<dbReference type="Pfam" id="PF00394">
    <property type="entry name" value="Cu-oxidase"/>
    <property type="match status" value="1"/>
</dbReference>
<dbReference type="PROSITE" id="PS00079">
    <property type="entry name" value="MULTICOPPER_OXIDASE1"/>
    <property type="match status" value="1"/>
</dbReference>
<keyword evidence="4" id="KW-0812">Transmembrane</keyword>
<feature type="domain" description="Plastocyanin-like" evidence="5">
    <location>
        <begin position="189"/>
        <end position="313"/>
    </location>
</feature>
<evidence type="ECO:0000313" key="8">
    <source>
        <dbReference type="EMBL" id="MBN4067455.1"/>
    </source>
</evidence>
<evidence type="ECO:0000256" key="4">
    <source>
        <dbReference type="SAM" id="Phobius"/>
    </source>
</evidence>
<organism evidence="8 9">
    <name type="scientific">Simkania negevensis</name>
    <dbReference type="NCBI Taxonomy" id="83561"/>
    <lineage>
        <taxon>Bacteria</taxon>
        <taxon>Pseudomonadati</taxon>
        <taxon>Chlamydiota</taxon>
        <taxon>Chlamydiia</taxon>
        <taxon>Parachlamydiales</taxon>
        <taxon>Simkaniaceae</taxon>
        <taxon>Simkania</taxon>
    </lineage>
</organism>
<dbReference type="InterPro" id="IPR001117">
    <property type="entry name" value="Cu-oxidase_2nd"/>
</dbReference>
<dbReference type="InterPro" id="IPR033138">
    <property type="entry name" value="Cu_oxidase_CS"/>
</dbReference>
<accession>A0ABS3ASU3</accession>